<sequence>MVADALTRNSLPDEPLSYLVDDGEDFREEIVFGPAAFGLNVRGVESAAALYRAYAAKPSKIVILDIGLDGEDGLSIASHLRASGDVRIIMATGRGSVEDRISGLINGADAYLVKPVDVRELAATVEAVGARLAMGSRPLRPSPDWDLVEGGWVLMNAVGQRLRLTTTEKRLLERFSNV</sequence>
<proteinExistence type="predicted"/>
<evidence type="ECO:0000256" key="1">
    <source>
        <dbReference type="ARBA" id="ARBA00022553"/>
    </source>
</evidence>
<comment type="caution">
    <text evidence="8">The sequence shown here is derived from an EMBL/GenBank/DDBJ whole genome shotgun (WGS) entry which is preliminary data.</text>
</comment>
<keyword evidence="4" id="KW-0238">DNA-binding</keyword>
<accession>A0ABV7UK95</accession>
<reference evidence="9" key="1">
    <citation type="journal article" date="2019" name="Int. J. Syst. Evol. Microbiol.">
        <title>The Global Catalogue of Microorganisms (GCM) 10K type strain sequencing project: providing services to taxonomists for standard genome sequencing and annotation.</title>
        <authorList>
            <consortium name="The Broad Institute Genomics Platform"/>
            <consortium name="The Broad Institute Genome Sequencing Center for Infectious Disease"/>
            <person name="Wu L."/>
            <person name="Ma J."/>
        </authorList>
    </citation>
    <scope>NUCLEOTIDE SEQUENCE [LARGE SCALE GENOMIC DNA]</scope>
    <source>
        <strain evidence="9">KCTC 42282</strain>
    </source>
</reference>
<evidence type="ECO:0000313" key="8">
    <source>
        <dbReference type="EMBL" id="MFC3638943.1"/>
    </source>
</evidence>
<dbReference type="Pfam" id="PF00072">
    <property type="entry name" value="Response_reg"/>
    <property type="match status" value="1"/>
</dbReference>
<name>A0ABV7UK95_9HYPH</name>
<dbReference type="RefSeq" id="WP_191321454.1">
    <property type="nucleotide sequence ID" value="NZ_BNCG01000085.1"/>
</dbReference>
<evidence type="ECO:0000256" key="4">
    <source>
        <dbReference type="ARBA" id="ARBA00023125"/>
    </source>
</evidence>
<feature type="domain" description="Response regulatory" evidence="7">
    <location>
        <begin position="16"/>
        <end position="129"/>
    </location>
</feature>
<dbReference type="Gene3D" id="3.40.50.2300">
    <property type="match status" value="1"/>
</dbReference>
<keyword evidence="5" id="KW-0804">Transcription</keyword>
<keyword evidence="2" id="KW-0902">Two-component regulatory system</keyword>
<keyword evidence="1 6" id="KW-0597">Phosphoprotein</keyword>
<dbReference type="PANTHER" id="PTHR48111:SF1">
    <property type="entry name" value="TWO-COMPONENT RESPONSE REGULATOR ORR33"/>
    <property type="match status" value="1"/>
</dbReference>
<feature type="modified residue" description="4-aspartylphosphate" evidence="6">
    <location>
        <position position="65"/>
    </location>
</feature>
<dbReference type="InterPro" id="IPR011006">
    <property type="entry name" value="CheY-like_superfamily"/>
</dbReference>
<evidence type="ECO:0000256" key="6">
    <source>
        <dbReference type="PROSITE-ProRule" id="PRU00169"/>
    </source>
</evidence>
<dbReference type="InterPro" id="IPR039420">
    <property type="entry name" value="WalR-like"/>
</dbReference>
<dbReference type="EMBL" id="JBHRYC010000083">
    <property type="protein sequence ID" value="MFC3638943.1"/>
    <property type="molecule type" value="Genomic_DNA"/>
</dbReference>
<dbReference type="PANTHER" id="PTHR48111">
    <property type="entry name" value="REGULATOR OF RPOS"/>
    <property type="match status" value="1"/>
</dbReference>
<evidence type="ECO:0000313" key="9">
    <source>
        <dbReference type="Proteomes" id="UP001595704"/>
    </source>
</evidence>
<protein>
    <submittedName>
        <fullName evidence="8">Response regulator transcription factor</fullName>
    </submittedName>
</protein>
<keyword evidence="9" id="KW-1185">Reference proteome</keyword>
<keyword evidence="3" id="KW-0805">Transcription regulation</keyword>
<evidence type="ECO:0000256" key="2">
    <source>
        <dbReference type="ARBA" id="ARBA00023012"/>
    </source>
</evidence>
<organism evidence="8 9">
    <name type="scientific">Camelimonas fluminis</name>
    <dbReference type="NCBI Taxonomy" id="1576911"/>
    <lineage>
        <taxon>Bacteria</taxon>
        <taxon>Pseudomonadati</taxon>
        <taxon>Pseudomonadota</taxon>
        <taxon>Alphaproteobacteria</taxon>
        <taxon>Hyphomicrobiales</taxon>
        <taxon>Chelatococcaceae</taxon>
        <taxon>Camelimonas</taxon>
    </lineage>
</organism>
<dbReference type="SUPFAM" id="SSF52172">
    <property type="entry name" value="CheY-like"/>
    <property type="match status" value="1"/>
</dbReference>
<dbReference type="Proteomes" id="UP001595704">
    <property type="component" value="Unassembled WGS sequence"/>
</dbReference>
<evidence type="ECO:0000259" key="7">
    <source>
        <dbReference type="PROSITE" id="PS50110"/>
    </source>
</evidence>
<dbReference type="SMART" id="SM00448">
    <property type="entry name" value="REC"/>
    <property type="match status" value="1"/>
</dbReference>
<dbReference type="PROSITE" id="PS50110">
    <property type="entry name" value="RESPONSE_REGULATORY"/>
    <property type="match status" value="1"/>
</dbReference>
<gene>
    <name evidence="8" type="ORF">ACFONL_16505</name>
</gene>
<evidence type="ECO:0000256" key="3">
    <source>
        <dbReference type="ARBA" id="ARBA00023015"/>
    </source>
</evidence>
<dbReference type="InterPro" id="IPR001789">
    <property type="entry name" value="Sig_transdc_resp-reg_receiver"/>
</dbReference>
<evidence type="ECO:0000256" key="5">
    <source>
        <dbReference type="ARBA" id="ARBA00023163"/>
    </source>
</evidence>